<dbReference type="Proteomes" id="UP001497744">
    <property type="component" value="Unassembled WGS sequence"/>
</dbReference>
<comment type="caution">
    <text evidence="2">The sequence shown here is derived from an EMBL/GenBank/DDBJ whole genome shotgun (WGS) entry which is preliminary data.</text>
</comment>
<gene>
    <name evidence="2" type="ORF">BcabD6B2_16590</name>
</gene>
<name>A0AAV4LR07_BABCB</name>
<dbReference type="AlphaFoldDB" id="A0AAV4LR07"/>
<feature type="signal peptide" evidence="1">
    <location>
        <begin position="1"/>
        <end position="28"/>
    </location>
</feature>
<evidence type="ECO:0000256" key="1">
    <source>
        <dbReference type="SAM" id="SignalP"/>
    </source>
</evidence>
<organism evidence="2 3">
    <name type="scientific">Babesia caballi</name>
    <dbReference type="NCBI Taxonomy" id="5871"/>
    <lineage>
        <taxon>Eukaryota</taxon>
        <taxon>Sar</taxon>
        <taxon>Alveolata</taxon>
        <taxon>Apicomplexa</taxon>
        <taxon>Aconoidasida</taxon>
        <taxon>Piroplasmida</taxon>
        <taxon>Babesiidae</taxon>
        <taxon>Babesia</taxon>
    </lineage>
</organism>
<feature type="chain" id="PRO_5043383017" evidence="1">
    <location>
        <begin position="29"/>
        <end position="199"/>
    </location>
</feature>
<dbReference type="EMBL" id="BPLF01000001">
    <property type="protein sequence ID" value="GIX62224.1"/>
    <property type="molecule type" value="Genomic_DNA"/>
</dbReference>
<evidence type="ECO:0000313" key="2">
    <source>
        <dbReference type="EMBL" id="GIX62224.1"/>
    </source>
</evidence>
<evidence type="ECO:0000313" key="3">
    <source>
        <dbReference type="Proteomes" id="UP001497744"/>
    </source>
</evidence>
<sequence length="199" mass="20397">MAQGARSVAAARVATHNLLLLSLDLADGVLEHHVLVPATHGRRLGQERVLAEDALALGGRLQRLLELALPSLLLLALDLLQLAEQHGFVVVGVGGVVASGLPGGVVVGVLGEGVDVLVEQLHGVLEREEVAGDADALLQLALGAVGALRVLQTLAQHALVLARLLGLEFAVCRGDGGAALELHVGGLVSAGDLERAKVR</sequence>
<dbReference type="GeneID" id="94193705"/>
<accession>A0AAV4LR07</accession>
<keyword evidence="3" id="KW-1185">Reference proteome</keyword>
<keyword evidence="1" id="KW-0732">Signal</keyword>
<dbReference type="RefSeq" id="XP_067714293.1">
    <property type="nucleotide sequence ID" value="XM_067858192.1"/>
</dbReference>
<proteinExistence type="predicted"/>
<reference evidence="2 3" key="1">
    <citation type="submission" date="2021-06" db="EMBL/GenBank/DDBJ databases">
        <title>Genome sequence of Babesia caballi.</title>
        <authorList>
            <person name="Yamagishi J."/>
            <person name="Kidaka T."/>
            <person name="Ochi A."/>
        </authorList>
    </citation>
    <scope>NUCLEOTIDE SEQUENCE [LARGE SCALE GENOMIC DNA]</scope>
    <source>
        <strain evidence="2">USDA-D6B2</strain>
    </source>
</reference>
<protein>
    <submittedName>
        <fullName evidence="2">DNA polymerase III subunit gamma/tau</fullName>
    </submittedName>
</protein>